<reference evidence="9" key="1">
    <citation type="submission" date="2018-05" db="EMBL/GenBank/DDBJ databases">
        <authorList>
            <person name="Lanie J.A."/>
            <person name="Ng W.-L."/>
            <person name="Kazmierczak K.M."/>
            <person name="Andrzejewski T.M."/>
            <person name="Davidsen T.M."/>
            <person name="Wayne K.J."/>
            <person name="Tettelin H."/>
            <person name="Glass J.I."/>
            <person name="Rusch D."/>
            <person name="Podicherti R."/>
            <person name="Tsui H.-C.T."/>
            <person name="Winkler M.E."/>
        </authorList>
    </citation>
    <scope>NUCLEOTIDE SEQUENCE</scope>
</reference>
<evidence type="ECO:0000256" key="2">
    <source>
        <dbReference type="ARBA" id="ARBA00022448"/>
    </source>
</evidence>
<feature type="transmembrane region" description="Helical" evidence="7">
    <location>
        <begin position="27"/>
        <end position="49"/>
    </location>
</feature>
<evidence type="ECO:0000259" key="8">
    <source>
        <dbReference type="PROSITE" id="PS50928"/>
    </source>
</evidence>
<keyword evidence="5 7" id="KW-1133">Transmembrane helix</keyword>
<feature type="transmembrane region" description="Helical" evidence="7">
    <location>
        <begin position="256"/>
        <end position="276"/>
    </location>
</feature>
<dbReference type="InterPro" id="IPR035906">
    <property type="entry name" value="MetI-like_sf"/>
</dbReference>
<sequence length="456" mass="51332">STGGHCPTVADRTTNHRTSGNYVSAKLGYIFIAPALTLVVLFFLTPVLLTGAFSMTNMSTATGITGGSYQITPSVLRQLGDQGFDRKILKHISSESYSVSEKGLMAATKADTKTELVEELRERYLGETFASRRLFERFLKKLDNRPRSIRALKSTSPHFRKSLIKERFASTKELLQSLEEMDLSLTQKQTDELVDASYTGWIWTGENFRKMFLLPETRQILLNTGFYVASTLLLFNVGFALVLAVTTFYLPKGQAALFRALWFLPRITPSVLYVLLWKWLTWDTGFINAVVTNFGVTPRNWMLDTAANAWVTVIMINGFIGASMGMILFSSAITSIPKQMLYASEVDGANRWQQIRHIILPQIKWPILFVTVYQTLSLLTSFEQIFLSTDGGPGSSTEVWALSAYHTALDNYWGNLQYGYGAALALVLVVVGVIMSLIYLRFFRFDELIKTPRIEQ</sequence>
<evidence type="ECO:0000256" key="6">
    <source>
        <dbReference type="ARBA" id="ARBA00023136"/>
    </source>
</evidence>
<accession>A0A381YAP2</accession>
<evidence type="ECO:0000256" key="3">
    <source>
        <dbReference type="ARBA" id="ARBA00022475"/>
    </source>
</evidence>
<organism evidence="9">
    <name type="scientific">marine metagenome</name>
    <dbReference type="NCBI Taxonomy" id="408172"/>
    <lineage>
        <taxon>unclassified sequences</taxon>
        <taxon>metagenomes</taxon>
        <taxon>ecological metagenomes</taxon>
    </lineage>
</organism>
<dbReference type="SUPFAM" id="SSF161098">
    <property type="entry name" value="MetI-like"/>
    <property type="match status" value="1"/>
</dbReference>
<dbReference type="AlphaFoldDB" id="A0A381YAP2"/>
<feature type="transmembrane region" description="Helical" evidence="7">
    <location>
        <begin position="418"/>
        <end position="440"/>
    </location>
</feature>
<dbReference type="EMBL" id="UINC01017700">
    <property type="protein sequence ID" value="SVA73692.1"/>
    <property type="molecule type" value="Genomic_DNA"/>
</dbReference>
<keyword evidence="3" id="KW-1003">Cell membrane</keyword>
<proteinExistence type="predicted"/>
<dbReference type="PROSITE" id="PS50928">
    <property type="entry name" value="ABC_TM1"/>
    <property type="match status" value="1"/>
</dbReference>
<evidence type="ECO:0000256" key="7">
    <source>
        <dbReference type="SAM" id="Phobius"/>
    </source>
</evidence>
<name>A0A381YAP2_9ZZZZ</name>
<evidence type="ECO:0000313" key="9">
    <source>
        <dbReference type="EMBL" id="SVA73692.1"/>
    </source>
</evidence>
<feature type="domain" description="ABC transmembrane type-1" evidence="8">
    <location>
        <begin position="222"/>
        <end position="439"/>
    </location>
</feature>
<dbReference type="GO" id="GO:0055085">
    <property type="term" value="P:transmembrane transport"/>
    <property type="evidence" value="ECO:0007669"/>
    <property type="project" value="InterPro"/>
</dbReference>
<evidence type="ECO:0000256" key="5">
    <source>
        <dbReference type="ARBA" id="ARBA00022989"/>
    </source>
</evidence>
<dbReference type="CDD" id="cd06261">
    <property type="entry name" value="TM_PBP2"/>
    <property type="match status" value="1"/>
</dbReference>
<keyword evidence="2" id="KW-0813">Transport</keyword>
<evidence type="ECO:0000256" key="1">
    <source>
        <dbReference type="ARBA" id="ARBA00004651"/>
    </source>
</evidence>
<dbReference type="InterPro" id="IPR000515">
    <property type="entry name" value="MetI-like"/>
</dbReference>
<comment type="subcellular location">
    <subcellularLocation>
        <location evidence="1">Cell membrane</location>
        <topology evidence="1">Multi-pass membrane protein</topology>
    </subcellularLocation>
</comment>
<dbReference type="InterPro" id="IPR051393">
    <property type="entry name" value="ABC_transporter_permease"/>
</dbReference>
<dbReference type="Gene3D" id="1.10.3720.10">
    <property type="entry name" value="MetI-like"/>
    <property type="match status" value="1"/>
</dbReference>
<gene>
    <name evidence="9" type="ORF">METZ01_LOCUS126546</name>
</gene>
<keyword evidence="4 7" id="KW-0812">Transmembrane</keyword>
<feature type="transmembrane region" description="Helical" evidence="7">
    <location>
        <begin position="220"/>
        <end position="250"/>
    </location>
</feature>
<dbReference type="GO" id="GO:0005886">
    <property type="term" value="C:plasma membrane"/>
    <property type="evidence" value="ECO:0007669"/>
    <property type="project" value="UniProtKB-SubCell"/>
</dbReference>
<protein>
    <recommendedName>
        <fullName evidence="8">ABC transmembrane type-1 domain-containing protein</fullName>
    </recommendedName>
</protein>
<feature type="transmembrane region" description="Helical" evidence="7">
    <location>
        <begin position="309"/>
        <end position="333"/>
    </location>
</feature>
<dbReference type="PANTHER" id="PTHR30193:SF37">
    <property type="entry name" value="INNER MEMBRANE ABC TRANSPORTER PERMEASE PROTEIN YCJO"/>
    <property type="match status" value="1"/>
</dbReference>
<dbReference type="Pfam" id="PF00528">
    <property type="entry name" value="BPD_transp_1"/>
    <property type="match status" value="1"/>
</dbReference>
<keyword evidence="6 7" id="KW-0472">Membrane</keyword>
<evidence type="ECO:0000256" key="4">
    <source>
        <dbReference type="ARBA" id="ARBA00022692"/>
    </source>
</evidence>
<feature type="non-terminal residue" evidence="9">
    <location>
        <position position="1"/>
    </location>
</feature>
<dbReference type="PANTHER" id="PTHR30193">
    <property type="entry name" value="ABC TRANSPORTER PERMEASE PROTEIN"/>
    <property type="match status" value="1"/>
</dbReference>